<keyword evidence="2" id="KW-1185">Reference proteome</keyword>
<dbReference type="AlphaFoldDB" id="A0B9Q4"/>
<evidence type="ECO:0000313" key="2">
    <source>
        <dbReference type="Proteomes" id="UP000000674"/>
    </source>
</evidence>
<organism evidence="1 2">
    <name type="scientific">Methanothrix thermoacetophila (strain DSM 6194 / JCM 14653 / NBRC 101360 / PT)</name>
    <name type="common">Methanosaeta thermophila</name>
    <dbReference type="NCBI Taxonomy" id="349307"/>
    <lineage>
        <taxon>Archaea</taxon>
        <taxon>Methanobacteriati</taxon>
        <taxon>Methanobacteriota</taxon>
        <taxon>Stenosarchaea group</taxon>
        <taxon>Methanomicrobia</taxon>
        <taxon>Methanotrichales</taxon>
        <taxon>Methanotrichaceae</taxon>
        <taxon>Methanothrix</taxon>
    </lineage>
</organism>
<dbReference type="EMBL" id="CP000477">
    <property type="protein sequence ID" value="ABK15428.1"/>
    <property type="molecule type" value="Genomic_DNA"/>
</dbReference>
<reference evidence="1 2" key="1">
    <citation type="submission" date="2006-10" db="EMBL/GenBank/DDBJ databases">
        <title>Complete sequence of Methanosaeta thermophila PT.</title>
        <authorList>
            <consortium name="US DOE Joint Genome Institute"/>
            <person name="Copeland A."/>
            <person name="Lucas S."/>
            <person name="Lapidus A."/>
            <person name="Barry K."/>
            <person name="Detter J.C."/>
            <person name="Glavina del Rio T."/>
            <person name="Hammon N."/>
            <person name="Israni S."/>
            <person name="Pitluck S."/>
            <person name="Chain P."/>
            <person name="Malfatti S."/>
            <person name="Shin M."/>
            <person name="Vergez L."/>
            <person name="Schmutz J."/>
            <person name="Larimer F."/>
            <person name="Land M."/>
            <person name="Hauser L."/>
            <person name="Kyrpides N."/>
            <person name="Kim E."/>
            <person name="Smith K.S."/>
            <person name="Ingram-Smith C."/>
            <person name="Richardson P."/>
        </authorList>
    </citation>
    <scope>NUCLEOTIDE SEQUENCE [LARGE SCALE GENOMIC DNA]</scope>
    <source>
        <strain evidence="2">DSM 6194 / JCM 14653 / NBRC 101360 / PT</strain>
    </source>
</reference>
<dbReference type="Proteomes" id="UP000000674">
    <property type="component" value="Chromosome"/>
</dbReference>
<dbReference type="KEGG" id="mtp:Mthe_1662"/>
<protein>
    <submittedName>
        <fullName evidence="1">Uncharacterized protein</fullName>
    </submittedName>
</protein>
<evidence type="ECO:0000313" key="1">
    <source>
        <dbReference type="EMBL" id="ABK15428.1"/>
    </source>
</evidence>
<dbReference type="HOGENOM" id="CLU_1406012_0_0_2"/>
<gene>
    <name evidence="1" type="ordered locus">Mthe_1662</name>
</gene>
<sequence length="193" mass="21105">MASHHHVMNVKICAALIAAILILSVPVHAAEITGLWDFRYDVAWSTTSEMLGSTIISIIQNGSVITGDAYIEEPEQMEGRITGTYAPEGFQISATMYRRYILIISLRGSSQDSGLLRGSFVAASSDGRAWRGSFIATLTNPDPRFLGNVTSVGEKNEVATESKAAPTTTTPAKSRFFDIHYSRDETIYPRPVM</sequence>
<proteinExistence type="predicted"/>
<name>A0B9Q4_METTP</name>
<accession>A0B9Q4</accession>